<evidence type="ECO:0000256" key="12">
    <source>
        <dbReference type="ARBA" id="ARBA00023157"/>
    </source>
</evidence>
<evidence type="ECO:0000256" key="4">
    <source>
        <dbReference type="ARBA" id="ARBA00022656"/>
    </source>
</evidence>
<proteinExistence type="inferred from homology"/>
<organism evidence="16 17">
    <name type="scientific">Pelusios castaneus</name>
    <name type="common">West African mud turtle</name>
    <dbReference type="NCBI Taxonomy" id="367368"/>
    <lineage>
        <taxon>Eukaryota</taxon>
        <taxon>Metazoa</taxon>
        <taxon>Chordata</taxon>
        <taxon>Craniata</taxon>
        <taxon>Vertebrata</taxon>
        <taxon>Euteleostomi</taxon>
        <taxon>Archelosauria</taxon>
        <taxon>Testudinata</taxon>
        <taxon>Testudines</taxon>
        <taxon>Pleurodira</taxon>
        <taxon>Pelomedusidae</taxon>
        <taxon>Pelusios</taxon>
    </lineage>
</organism>
<keyword evidence="12" id="KW-1015">Disulfide bond</keyword>
<keyword evidence="11 14" id="KW-0520">NAD</keyword>
<evidence type="ECO:0000256" key="6">
    <source>
        <dbReference type="ARBA" id="ARBA00022679"/>
    </source>
</evidence>
<evidence type="ECO:0000256" key="7">
    <source>
        <dbReference type="ARBA" id="ARBA00022695"/>
    </source>
</evidence>
<sequence length="290" mass="33352">MFHGGWHQPCTEPCPRQPSTPGDLHVSFQVNCQEIKLDMANETFDDQYKGCTKDMENIIRSVLLEEEMSKNAKFRLVWGKAKEQWNVKKENLTLPQGFKNENGIALMAYIYGGKERLYREFNEAVRYAGQSRAYYLNHFPFKAFHFYLTRALQLLRGDCAKTYKTEVYRGVKSKFSAKKGDKIRFGTFTSSSLDRDVARRFGTDTFFTIRTCFGVPIANFSFNPREEEVLIPENEKFKVSQFTREGNGNEITLHSTNTTFSRYNCAYIKGQAQCARGCTNTPPCLGELTV</sequence>
<evidence type="ECO:0000256" key="2">
    <source>
        <dbReference type="ARBA" id="ARBA00009558"/>
    </source>
</evidence>
<protein>
    <recommendedName>
        <fullName evidence="14">NAD(P)(+)--arginine ADP-ribosyltransferase</fullName>
        <ecNumber evidence="14">2.4.2.31</ecNumber>
    </recommendedName>
    <alternativeName>
        <fullName evidence="14">Mono(ADP-ribosyl)transferase</fullName>
    </alternativeName>
</protein>
<keyword evidence="10" id="KW-0843">Virulence</keyword>
<evidence type="ECO:0000256" key="11">
    <source>
        <dbReference type="ARBA" id="ARBA00023027"/>
    </source>
</evidence>
<keyword evidence="17" id="KW-1185">Reference proteome</keyword>
<evidence type="ECO:0000256" key="10">
    <source>
        <dbReference type="ARBA" id="ARBA00023026"/>
    </source>
</evidence>
<dbReference type="EC" id="2.4.2.31" evidence="14"/>
<evidence type="ECO:0000256" key="8">
    <source>
        <dbReference type="ARBA" id="ARBA00022729"/>
    </source>
</evidence>
<reference evidence="16" key="1">
    <citation type="submission" date="2025-08" db="UniProtKB">
        <authorList>
            <consortium name="Ensembl"/>
        </authorList>
    </citation>
    <scope>IDENTIFICATION</scope>
</reference>
<dbReference type="SUPFAM" id="SSF56399">
    <property type="entry name" value="ADP-ribosylation"/>
    <property type="match status" value="1"/>
</dbReference>
<dbReference type="AlphaFoldDB" id="A0A8C8SFV0"/>
<dbReference type="GO" id="GO:0005576">
    <property type="term" value="C:extracellular region"/>
    <property type="evidence" value="ECO:0007669"/>
    <property type="project" value="UniProtKB-SubCell"/>
</dbReference>
<evidence type="ECO:0000256" key="13">
    <source>
        <dbReference type="ARBA" id="ARBA00047597"/>
    </source>
</evidence>
<keyword evidence="7" id="KW-0548">Nucleotidyltransferase</keyword>
<dbReference type="InterPro" id="IPR050999">
    <property type="entry name" value="ADP-ribosyltransferase_ARG"/>
</dbReference>
<keyword evidence="4" id="KW-0800">Toxin</keyword>
<accession>A0A8C8SFV0</accession>
<evidence type="ECO:0000313" key="16">
    <source>
        <dbReference type="Ensembl" id="ENSPCEP00000019672.1"/>
    </source>
</evidence>
<evidence type="ECO:0000256" key="14">
    <source>
        <dbReference type="RuleBase" id="RU361228"/>
    </source>
</evidence>
<evidence type="ECO:0000256" key="15">
    <source>
        <dbReference type="SAM" id="MobiDB-lite"/>
    </source>
</evidence>
<dbReference type="GO" id="GO:0003950">
    <property type="term" value="F:NAD+ poly-ADP-ribosyltransferase activity"/>
    <property type="evidence" value="ECO:0007669"/>
    <property type="project" value="TreeGrafter"/>
</dbReference>
<dbReference type="PANTHER" id="PTHR10339:SF25">
    <property type="entry name" value="SECRETED EXOENZYME S"/>
    <property type="match status" value="1"/>
</dbReference>
<dbReference type="Ensembl" id="ENSPCET00000020335.1">
    <property type="protein sequence ID" value="ENSPCEP00000019672.1"/>
    <property type="gene ID" value="ENSPCEG00000015263.1"/>
</dbReference>
<keyword evidence="6 14" id="KW-0808">Transferase</keyword>
<dbReference type="InterPro" id="IPR000768">
    <property type="entry name" value="ART"/>
</dbReference>
<dbReference type="GO" id="GO:0044194">
    <property type="term" value="C:cytolytic granule"/>
    <property type="evidence" value="ECO:0007669"/>
    <property type="project" value="UniProtKB-ARBA"/>
</dbReference>
<reference evidence="16" key="2">
    <citation type="submission" date="2025-09" db="UniProtKB">
        <authorList>
            <consortium name="Ensembl"/>
        </authorList>
    </citation>
    <scope>IDENTIFICATION</scope>
</reference>
<keyword evidence="5 14" id="KW-0328">Glycosyltransferase</keyword>
<evidence type="ECO:0000256" key="5">
    <source>
        <dbReference type="ARBA" id="ARBA00022676"/>
    </source>
</evidence>
<evidence type="ECO:0000313" key="17">
    <source>
        <dbReference type="Proteomes" id="UP000694393"/>
    </source>
</evidence>
<feature type="region of interest" description="Disordered" evidence="15">
    <location>
        <begin position="1"/>
        <end position="21"/>
    </location>
</feature>
<name>A0A8C8SFV0_9SAUR</name>
<dbReference type="PANTHER" id="PTHR10339">
    <property type="entry name" value="ADP-RIBOSYLTRANSFERASE"/>
    <property type="match status" value="1"/>
</dbReference>
<dbReference type="Proteomes" id="UP000694393">
    <property type="component" value="Unplaced"/>
</dbReference>
<evidence type="ECO:0000256" key="1">
    <source>
        <dbReference type="ARBA" id="ARBA00004613"/>
    </source>
</evidence>
<dbReference type="GO" id="GO:0016779">
    <property type="term" value="F:nucleotidyltransferase activity"/>
    <property type="evidence" value="ECO:0007669"/>
    <property type="project" value="UniProtKB-KW"/>
</dbReference>
<keyword evidence="8" id="KW-0732">Signal</keyword>
<comment type="subcellular location">
    <subcellularLocation>
        <location evidence="1">Secreted</location>
    </subcellularLocation>
</comment>
<comment type="similarity">
    <text evidence="2 14">Belongs to the Arg-specific ADP-ribosyltransferase family.</text>
</comment>
<dbReference type="GO" id="GO:0106274">
    <property type="term" value="F:NAD+-protein-arginine ADP-ribosyltransferase activity"/>
    <property type="evidence" value="ECO:0007669"/>
    <property type="project" value="UniProtKB-EC"/>
</dbReference>
<keyword evidence="3" id="KW-0964">Secreted</keyword>
<dbReference type="PROSITE" id="PS51996">
    <property type="entry name" value="TR_MART"/>
    <property type="match status" value="1"/>
</dbReference>
<dbReference type="PROSITE" id="PS01291">
    <property type="entry name" value="ART"/>
    <property type="match status" value="1"/>
</dbReference>
<evidence type="ECO:0000256" key="3">
    <source>
        <dbReference type="ARBA" id="ARBA00022525"/>
    </source>
</evidence>
<keyword evidence="9 14" id="KW-0521">NADP</keyword>
<dbReference type="Gene3D" id="3.90.176.10">
    <property type="entry name" value="Toxin ADP-ribosyltransferase, Chain A, domain 1"/>
    <property type="match status" value="1"/>
</dbReference>
<dbReference type="Pfam" id="PF01129">
    <property type="entry name" value="ART"/>
    <property type="match status" value="1"/>
</dbReference>
<dbReference type="FunFam" id="3.90.176.10:FF:000001">
    <property type="entry name" value="NAD(P)(+)--arginine ADP-ribosyltransferase"/>
    <property type="match status" value="1"/>
</dbReference>
<dbReference type="PRINTS" id="PR00970">
    <property type="entry name" value="RIBTRNSFRASE"/>
</dbReference>
<comment type="catalytic activity">
    <reaction evidence="13 14">
        <text>L-arginyl-[protein] + NAD(+) = N(omega)-(ADP-D-ribosyl)-L-arginyl-[protein] + nicotinamide + H(+)</text>
        <dbReference type="Rhea" id="RHEA:19149"/>
        <dbReference type="Rhea" id="RHEA-COMP:10532"/>
        <dbReference type="Rhea" id="RHEA-COMP:15087"/>
        <dbReference type="ChEBI" id="CHEBI:15378"/>
        <dbReference type="ChEBI" id="CHEBI:17154"/>
        <dbReference type="ChEBI" id="CHEBI:29965"/>
        <dbReference type="ChEBI" id="CHEBI:57540"/>
        <dbReference type="ChEBI" id="CHEBI:142554"/>
        <dbReference type="EC" id="2.4.2.31"/>
    </reaction>
</comment>
<evidence type="ECO:0000256" key="9">
    <source>
        <dbReference type="ARBA" id="ARBA00022857"/>
    </source>
</evidence>
<dbReference type="GO" id="GO:0090729">
    <property type="term" value="F:toxin activity"/>
    <property type="evidence" value="ECO:0007669"/>
    <property type="project" value="UniProtKB-KW"/>
</dbReference>